<dbReference type="EC" id="2.1.1.-" evidence="10"/>
<keyword evidence="4 10" id="KW-0698">rRNA processing</keyword>
<dbReference type="FunFam" id="3.40.1280.10:FF:000042">
    <property type="entry name" value="Ribosomal RNA small subunit methyltransferase Nep1"/>
    <property type="match status" value="1"/>
</dbReference>
<name>A0A2R7YA28_9CREN</name>
<gene>
    <name evidence="10" type="primary">nep1</name>
    <name evidence="11" type="ORF">B7O98_02885</name>
</gene>
<evidence type="ECO:0000256" key="6">
    <source>
        <dbReference type="ARBA" id="ARBA00022679"/>
    </source>
</evidence>
<proteinExistence type="inferred from homology"/>
<dbReference type="CDD" id="cd18088">
    <property type="entry name" value="Nep1-like"/>
    <property type="match status" value="1"/>
</dbReference>
<comment type="similarity">
    <text evidence="1 10">Belongs to the class IV-like SAM-binding methyltransferase superfamily. RNA methyltransferase NEP1 family.</text>
</comment>
<dbReference type="GO" id="GO:0070037">
    <property type="term" value="F:rRNA (pseudouridine) methyltransferase activity"/>
    <property type="evidence" value="ECO:0007669"/>
    <property type="project" value="UniProtKB-UniRule"/>
</dbReference>
<evidence type="ECO:0000256" key="4">
    <source>
        <dbReference type="ARBA" id="ARBA00022552"/>
    </source>
</evidence>
<feature type="binding site" evidence="10">
    <location>
        <begin position="200"/>
        <end position="205"/>
    </location>
    <ligand>
        <name>S-adenosyl-L-methionine</name>
        <dbReference type="ChEBI" id="CHEBI:59789"/>
    </ligand>
</feature>
<dbReference type="NCBIfam" id="NF003207">
    <property type="entry name" value="PRK04171.2-2"/>
    <property type="match status" value="1"/>
</dbReference>
<dbReference type="HAMAP" id="MF_00554">
    <property type="entry name" value="NEP1"/>
    <property type="match status" value="1"/>
</dbReference>
<feature type="binding site" evidence="10">
    <location>
        <position position="184"/>
    </location>
    <ligand>
        <name>S-adenosyl-L-methionine</name>
        <dbReference type="ChEBI" id="CHEBI:59789"/>
    </ligand>
</feature>
<evidence type="ECO:0000256" key="7">
    <source>
        <dbReference type="ARBA" id="ARBA00022691"/>
    </source>
</evidence>
<dbReference type="GO" id="GO:0019843">
    <property type="term" value="F:rRNA binding"/>
    <property type="evidence" value="ECO:0007669"/>
    <property type="project" value="UniProtKB-UniRule"/>
</dbReference>
<keyword evidence="9 10" id="KW-0694">RNA-binding</keyword>
<feature type="site" description="Interaction with substrate rRNA" evidence="10">
    <location>
        <position position="104"/>
    </location>
</feature>
<dbReference type="GO" id="GO:0070475">
    <property type="term" value="P:rRNA base methylation"/>
    <property type="evidence" value="ECO:0007669"/>
    <property type="project" value="InterPro"/>
</dbReference>
<dbReference type="EMBL" id="NBVN01000002">
    <property type="protein sequence ID" value="PUA33712.1"/>
    <property type="molecule type" value="Genomic_DNA"/>
</dbReference>
<dbReference type="PANTHER" id="PTHR12636:SF5">
    <property type="entry name" value="RIBOSOMAL RNA SMALL SUBUNIT METHYLTRANSFERASE NEP1"/>
    <property type="match status" value="1"/>
</dbReference>
<comment type="catalytic activity">
    <reaction evidence="10">
        <text>a pseudouridine in rRNA + S-adenosyl-L-methionine = an N(1)-methylpseudouridine in rRNA + S-adenosyl-L-homocysteine + H(+)</text>
        <dbReference type="Rhea" id="RHEA:46696"/>
        <dbReference type="Rhea" id="RHEA-COMP:11634"/>
        <dbReference type="Rhea" id="RHEA-COMP:13933"/>
        <dbReference type="ChEBI" id="CHEBI:15378"/>
        <dbReference type="ChEBI" id="CHEBI:57856"/>
        <dbReference type="ChEBI" id="CHEBI:59789"/>
        <dbReference type="ChEBI" id="CHEBI:65314"/>
        <dbReference type="ChEBI" id="CHEBI:74890"/>
    </reaction>
</comment>
<sequence length="226" mass="25411">MLKLVLAESSLELVPQEIASHPSVLKHAKLRGKKPTEILLDKSFHYSAMKRLKDKEKRGRPDIVHVTLLEALSSPLNIEGKLRIYIHTYGDYVIEVNHKTRIPKNYLRFVGLMEQLFTVGEVPPKSKEPLLKIYPSNLTNLLKLLNARGAIVLDEEGELVSPKAICNEAISKDIPVIVGGFPHGRYGSEVYANAIATYSIYHKPLETWTVTSIIIHACEEVLKILL</sequence>
<keyword evidence="8 10" id="KW-0699">rRNA-binding</keyword>
<dbReference type="SUPFAM" id="SSF75217">
    <property type="entry name" value="alpha/beta knot"/>
    <property type="match status" value="1"/>
</dbReference>
<feature type="site" description="Interaction with substrate rRNA" evidence="10">
    <location>
        <position position="108"/>
    </location>
</feature>
<dbReference type="PANTHER" id="PTHR12636">
    <property type="entry name" value="NEP1/MRA1"/>
    <property type="match status" value="1"/>
</dbReference>
<evidence type="ECO:0000256" key="3">
    <source>
        <dbReference type="ARBA" id="ARBA00022517"/>
    </source>
</evidence>
<comment type="subunit">
    <text evidence="2 10">Homodimer.</text>
</comment>
<evidence type="ECO:0000256" key="8">
    <source>
        <dbReference type="ARBA" id="ARBA00022730"/>
    </source>
</evidence>
<keyword evidence="5 10" id="KW-0489">Methyltransferase</keyword>
<protein>
    <recommendedName>
        <fullName evidence="10">Ribosomal RNA small subunit methyltransferase Nep1</fullName>
        <ecNumber evidence="10">2.1.1.-</ecNumber>
    </recommendedName>
    <alternativeName>
        <fullName evidence="10">16S rRNA (pseudouridine-N1-)-methyltransferase Nep1</fullName>
    </alternativeName>
</protein>
<dbReference type="InterPro" id="IPR029028">
    <property type="entry name" value="Alpha/beta_knot_MTases"/>
</dbReference>
<dbReference type="AlphaFoldDB" id="A0A2R7YA28"/>
<reference evidence="11 12" key="1">
    <citation type="journal article" date="2018" name="Syst. Appl. Microbiol.">
        <title>A new symbiotic nanoarchaeote (Candidatus Nanoclepta minutus) and its host (Zestosphaera tikiterensis gen. nov., sp. nov.) from a New Zealand hot spring.</title>
        <authorList>
            <person name="St John E."/>
            <person name="Liu Y."/>
            <person name="Podar M."/>
            <person name="Stott M.B."/>
            <person name="Meneghin J."/>
            <person name="Chen Z."/>
            <person name="Lagutin K."/>
            <person name="Mitchell K."/>
            <person name="Reysenbach A.L."/>
        </authorList>
    </citation>
    <scope>NUCLEOTIDE SEQUENCE [LARGE SCALE GENOMIC DNA]</scope>
    <source>
        <strain evidence="11">NZ3</strain>
    </source>
</reference>
<dbReference type="Proteomes" id="UP000244093">
    <property type="component" value="Unassembled WGS sequence"/>
</dbReference>
<comment type="caution">
    <text evidence="11">The sequence shown here is derived from an EMBL/GenBank/DDBJ whole genome shotgun (WGS) entry which is preliminary data.</text>
</comment>
<dbReference type="InterPro" id="IPR029026">
    <property type="entry name" value="tRNA_m1G_MTases_N"/>
</dbReference>
<feature type="binding site" evidence="10">
    <location>
        <position position="179"/>
    </location>
    <ligand>
        <name>S-adenosyl-L-methionine</name>
        <dbReference type="ChEBI" id="CHEBI:59789"/>
    </ligand>
</feature>
<comment type="function">
    <text evidence="10">Methyltransferase involved in ribosomal biogenesis. Specifically catalyzes the N1-methylation of the pseudouridine corresponding to position 914 in M.jannaschii 16S rRNA.</text>
</comment>
<evidence type="ECO:0000256" key="1">
    <source>
        <dbReference type="ARBA" id="ARBA00008115"/>
    </source>
</evidence>
<keyword evidence="7 10" id="KW-0949">S-adenosyl-L-methionine</keyword>
<accession>A0A2R7YA28</accession>
<feature type="site" description="Stabilizes Arg-xx" evidence="10">
    <location>
        <position position="62"/>
    </location>
</feature>
<evidence type="ECO:0000256" key="10">
    <source>
        <dbReference type="HAMAP-Rule" id="MF_00554"/>
    </source>
</evidence>
<keyword evidence="6 10" id="KW-0808">Transferase</keyword>
<evidence type="ECO:0000313" key="12">
    <source>
        <dbReference type="Proteomes" id="UP000244093"/>
    </source>
</evidence>
<organism evidence="11 12">
    <name type="scientific">Zestosphaera tikiterensis</name>
    <dbReference type="NCBI Taxonomy" id="1973259"/>
    <lineage>
        <taxon>Archaea</taxon>
        <taxon>Thermoproteota</taxon>
        <taxon>Thermoprotei</taxon>
        <taxon>Desulfurococcales</taxon>
        <taxon>Desulfurococcaceae</taxon>
        <taxon>Zestosphaera</taxon>
    </lineage>
</organism>
<feature type="site" description="Interaction with substrate rRNA" evidence="10">
    <location>
        <position position="60"/>
    </location>
</feature>
<evidence type="ECO:0000256" key="5">
    <source>
        <dbReference type="ARBA" id="ARBA00022603"/>
    </source>
</evidence>
<keyword evidence="3 10" id="KW-0690">Ribosome biogenesis</keyword>
<evidence type="ECO:0000256" key="9">
    <source>
        <dbReference type="ARBA" id="ARBA00022884"/>
    </source>
</evidence>
<dbReference type="InterPro" id="IPR023503">
    <property type="entry name" value="Ribosome_NEP1_arc"/>
</dbReference>
<feature type="site" description="Interaction with substrate rRNA" evidence="10">
    <location>
        <position position="101"/>
    </location>
</feature>
<evidence type="ECO:0000313" key="11">
    <source>
        <dbReference type="EMBL" id="PUA33712.1"/>
    </source>
</evidence>
<dbReference type="InterPro" id="IPR005304">
    <property type="entry name" value="Rbsml_bgen_MeTrfase_EMG1/NEP1"/>
</dbReference>
<dbReference type="Gene3D" id="3.40.1280.10">
    <property type="match status" value="1"/>
</dbReference>
<evidence type="ECO:0000256" key="2">
    <source>
        <dbReference type="ARBA" id="ARBA00011738"/>
    </source>
</evidence>
<dbReference type="Pfam" id="PF03587">
    <property type="entry name" value="EMG1"/>
    <property type="match status" value="1"/>
</dbReference>